<organism evidence="3 4">
    <name type="scientific">Perkinsus olseni</name>
    <name type="common">Perkinsus atlanticus</name>
    <dbReference type="NCBI Taxonomy" id="32597"/>
    <lineage>
        <taxon>Eukaryota</taxon>
        <taxon>Sar</taxon>
        <taxon>Alveolata</taxon>
        <taxon>Perkinsozoa</taxon>
        <taxon>Perkinsea</taxon>
        <taxon>Perkinsida</taxon>
        <taxon>Perkinsidae</taxon>
        <taxon>Perkinsus</taxon>
    </lineage>
</organism>
<dbReference type="AlphaFoldDB" id="A0A7J6TT27"/>
<feature type="region of interest" description="Disordered" evidence="1">
    <location>
        <begin position="316"/>
        <end position="348"/>
    </location>
</feature>
<keyword evidence="2" id="KW-0472">Membrane</keyword>
<evidence type="ECO:0000313" key="3">
    <source>
        <dbReference type="EMBL" id="KAF4748373.1"/>
    </source>
</evidence>
<evidence type="ECO:0000256" key="1">
    <source>
        <dbReference type="SAM" id="MobiDB-lite"/>
    </source>
</evidence>
<gene>
    <name evidence="3" type="ORF">FOZ63_017622</name>
</gene>
<evidence type="ECO:0008006" key="5">
    <source>
        <dbReference type="Google" id="ProtNLM"/>
    </source>
</evidence>
<keyword evidence="4" id="KW-1185">Reference proteome</keyword>
<feature type="transmembrane region" description="Helical" evidence="2">
    <location>
        <begin position="840"/>
        <end position="860"/>
    </location>
</feature>
<dbReference type="SUPFAM" id="SSF56672">
    <property type="entry name" value="DNA/RNA polymerases"/>
    <property type="match status" value="1"/>
</dbReference>
<name>A0A7J6TT27_PEROL</name>
<dbReference type="EMBL" id="JABANO010008543">
    <property type="protein sequence ID" value="KAF4748373.1"/>
    <property type="molecule type" value="Genomic_DNA"/>
</dbReference>
<dbReference type="Proteomes" id="UP000553632">
    <property type="component" value="Unassembled WGS sequence"/>
</dbReference>
<keyword evidence="2" id="KW-0812">Transmembrane</keyword>
<evidence type="ECO:0000256" key="2">
    <source>
        <dbReference type="SAM" id="Phobius"/>
    </source>
</evidence>
<proteinExistence type="predicted"/>
<dbReference type="InterPro" id="IPR043502">
    <property type="entry name" value="DNA/RNA_pol_sf"/>
</dbReference>
<evidence type="ECO:0000313" key="4">
    <source>
        <dbReference type="Proteomes" id="UP000553632"/>
    </source>
</evidence>
<sequence length="879" mass="95033">MSVASVLASVTPDKELADRLLTALSSNGISNLRLLESITTSTPIFSAVLNTFAEDESFKDKKGLAGVTLSASAREAGAQLQFALSSAMSSSGRRNPGGQSRLDFSEAIARVKSRYGKIAFMPSAKALEILAKGGLHTYIDFNSMNVSDKGAKKMALTDDGVAVFIQSPDEPSDGSDKGRPKALWSSAFLRAFFSWAFAVLIVQEARSSPEQASGSGNSASAGNEGGPTPPQAPAGGSAHVELWHFLSYLSRVLEVASSHRWDAAIRCDEVFRRKLEERVRGNELSFEQSLVDEAFSTTVFLNALTELQMEHLRKVLSSPSKVPPGGKERRQGRTPEQVFSAPESAGAQAESTYSKPSFFGRFKPLLAVLSFSSHFQSAVAFLCSFTAVMPHKRSAPAVKARRVKQRRRQAATVGALLHVLSVVGGASSDALGASGGPEGEPLLSSSLPSASALRKNVDFLTEFGSSPAEGQQFTDGTGVFARFPDLAQGSCVPVRHHASAIMNILATSVRSFGLDEYFESIMKAGGSVENADELDSLLQKAATPCRQAMCAALHVSPSPATSGADFRAELFAALLRCSGDVDQTLPQCLLDPRGLPAGIENDIPPSGCYPVFKPNYTKIRREEPPSMAAAFESHYPSVDEAGLRLWEVVARDVDKGHMEWVSPSSPDAVFVKCAVICKGGTDARGESVRLSDPAVQIRVVEDYKENGVNRCAVDRSLLHETTLLPQLKDYRMVMEAVAGRMQELGEDWAVCQLDFAGAFRNLPVDRSESKYLSIQLLSPDDKLVAARHLRYPFGLRSSPLWWGRVSGALVRIFNWLTKAYRRVVILYVDDVSLICLRSSLAFLSAALCLFLTTLSFPLSFSKIFVGKDVNKIIGFLMQL</sequence>
<reference evidence="3 4" key="1">
    <citation type="submission" date="2020-04" db="EMBL/GenBank/DDBJ databases">
        <title>Perkinsus olseni comparative genomics.</title>
        <authorList>
            <person name="Bogema D.R."/>
        </authorList>
    </citation>
    <scope>NUCLEOTIDE SEQUENCE [LARGE SCALE GENOMIC DNA]</scope>
    <source>
        <strain evidence="3 4">ATCC PRA-207</strain>
    </source>
</reference>
<comment type="caution">
    <text evidence="3">The sequence shown here is derived from an EMBL/GenBank/DDBJ whole genome shotgun (WGS) entry which is preliminary data.</text>
</comment>
<protein>
    <recommendedName>
        <fullName evidence="5">Reverse transcriptase domain-containing protein</fullName>
    </recommendedName>
</protein>
<keyword evidence="2" id="KW-1133">Transmembrane helix</keyword>
<feature type="compositionally biased region" description="Low complexity" evidence="1">
    <location>
        <begin position="212"/>
        <end position="222"/>
    </location>
</feature>
<accession>A0A7J6TT27</accession>
<feature type="region of interest" description="Disordered" evidence="1">
    <location>
        <begin position="209"/>
        <end position="236"/>
    </location>
</feature>